<gene>
    <name evidence="1" type="ORF">FCL42_12785</name>
</gene>
<keyword evidence="2" id="KW-1185">Reference proteome</keyword>
<dbReference type="OrthoDB" id="7061360at2"/>
<comment type="caution">
    <text evidence="1">The sequence shown here is derived from an EMBL/GenBank/DDBJ whole genome shotgun (WGS) entry which is preliminary data.</text>
</comment>
<protein>
    <recommendedName>
        <fullName evidence="3">Ribosomal S4P</fullName>
    </recommendedName>
</protein>
<evidence type="ECO:0000313" key="2">
    <source>
        <dbReference type="Proteomes" id="UP000305675"/>
    </source>
</evidence>
<dbReference type="EMBL" id="SWCJ01000009">
    <property type="protein sequence ID" value="TKB54267.1"/>
    <property type="molecule type" value="Genomic_DNA"/>
</dbReference>
<dbReference type="Pfam" id="PF11993">
    <property type="entry name" value="VC2046"/>
    <property type="match status" value="1"/>
</dbReference>
<proteinExistence type="predicted"/>
<accession>A0A4U1BMW1</accession>
<sequence length="166" mass="18542">MFSMQTQAILVNEWQLGDALGQAIQTDRRSDFGLMLAMLSQDVRLHGEFQLPKPDEKPSKDLREQFQLPEPEPMLGEYQQPQRSVKIADAFQKSDLVQSRLQHCLKPDALSYQGSHPHGVQQALENCPPNVADFEKAKSVQPPKTWPLGQLLAAQRLQSSAIAAVA</sequence>
<evidence type="ECO:0008006" key="3">
    <source>
        <dbReference type="Google" id="ProtNLM"/>
    </source>
</evidence>
<reference evidence="1 2" key="1">
    <citation type="submission" date="2019-04" db="EMBL/GenBank/DDBJ databases">
        <authorList>
            <person name="Hwang J.C."/>
        </authorList>
    </citation>
    <scope>NUCLEOTIDE SEQUENCE [LARGE SCALE GENOMIC DNA]</scope>
    <source>
        <strain evidence="1 2">IMCC35002</strain>
    </source>
</reference>
<name>A0A4U1BMW1_9GAMM</name>
<evidence type="ECO:0000313" key="1">
    <source>
        <dbReference type="EMBL" id="TKB54267.1"/>
    </source>
</evidence>
<dbReference type="InterPro" id="IPR021879">
    <property type="entry name" value="VC2046_fam"/>
</dbReference>
<dbReference type="Proteomes" id="UP000305675">
    <property type="component" value="Unassembled WGS sequence"/>
</dbReference>
<organism evidence="1 2">
    <name type="scientific">Ferrimonas aestuarii</name>
    <dbReference type="NCBI Taxonomy" id="2569539"/>
    <lineage>
        <taxon>Bacteria</taxon>
        <taxon>Pseudomonadati</taxon>
        <taxon>Pseudomonadota</taxon>
        <taxon>Gammaproteobacteria</taxon>
        <taxon>Alteromonadales</taxon>
        <taxon>Ferrimonadaceae</taxon>
        <taxon>Ferrimonas</taxon>
    </lineage>
</organism>
<dbReference type="RefSeq" id="WP_136863816.1">
    <property type="nucleotide sequence ID" value="NZ_SWCJ01000009.1"/>
</dbReference>
<dbReference type="AlphaFoldDB" id="A0A4U1BMW1"/>